<dbReference type="Gene3D" id="3.90.190.20">
    <property type="entry name" value="Mur ligase, C-terminal domain"/>
    <property type="match status" value="1"/>
</dbReference>
<evidence type="ECO:0000256" key="8">
    <source>
        <dbReference type="ARBA" id="ARBA00022598"/>
    </source>
</evidence>
<keyword evidence="9 14" id="KW-0547">Nucleotide-binding</keyword>
<comment type="catalytic activity">
    <reaction evidence="12">
        <text>[L-4-(L-arginin-2-N-yl)aspartate](n)-L-aspartate + L-arginine + ATP = [L-4-(L-arginin-2-N-yl)aspartate](n+1) + ADP + phosphate + H(+)</text>
        <dbReference type="Rhea" id="RHEA:23888"/>
        <dbReference type="Rhea" id="RHEA-COMP:13732"/>
        <dbReference type="Rhea" id="RHEA-COMP:13733"/>
        <dbReference type="ChEBI" id="CHEBI:15378"/>
        <dbReference type="ChEBI" id="CHEBI:30616"/>
        <dbReference type="ChEBI" id="CHEBI:32682"/>
        <dbReference type="ChEBI" id="CHEBI:43474"/>
        <dbReference type="ChEBI" id="CHEBI:137986"/>
        <dbReference type="ChEBI" id="CHEBI:137990"/>
        <dbReference type="ChEBI" id="CHEBI:456216"/>
        <dbReference type="EC" id="6.3.2.30"/>
    </reaction>
</comment>
<dbReference type="GO" id="GO:0005524">
    <property type="term" value="F:ATP binding"/>
    <property type="evidence" value="ECO:0007669"/>
    <property type="project" value="UniProtKB-UniRule"/>
</dbReference>
<keyword evidence="17" id="KW-1185">Reference proteome</keyword>
<dbReference type="EMBL" id="FQVH01000018">
    <property type="protein sequence ID" value="SHF32554.1"/>
    <property type="molecule type" value="Genomic_DNA"/>
</dbReference>
<evidence type="ECO:0000256" key="3">
    <source>
        <dbReference type="ARBA" id="ARBA00009060"/>
    </source>
</evidence>
<evidence type="ECO:0000313" key="17">
    <source>
        <dbReference type="Proteomes" id="UP000184088"/>
    </source>
</evidence>
<dbReference type="GO" id="GO:0071161">
    <property type="term" value="F:cyanophycin synthetase activity (L-arginine-adding)"/>
    <property type="evidence" value="ECO:0007669"/>
    <property type="project" value="UniProtKB-EC"/>
</dbReference>
<dbReference type="Gene3D" id="3.30.470.20">
    <property type="entry name" value="ATP-grasp fold, B domain"/>
    <property type="match status" value="2"/>
</dbReference>
<dbReference type="Pfam" id="PF13549">
    <property type="entry name" value="ATP-grasp_5"/>
    <property type="match status" value="1"/>
</dbReference>
<comment type="similarity">
    <text evidence="3">In the C-terminal section; belongs to the MurCDEF family.</text>
</comment>
<protein>
    <recommendedName>
        <fullName evidence="7">Cyanophycin synthetase</fullName>
        <ecNumber evidence="6">6.3.2.29</ecNumber>
        <ecNumber evidence="5">6.3.2.30</ecNumber>
    </recommendedName>
    <alternativeName>
        <fullName evidence="11">Cyanophycin synthase</fullName>
    </alternativeName>
</protein>
<dbReference type="InterPro" id="IPR013221">
    <property type="entry name" value="Mur_ligase_cen"/>
</dbReference>
<dbReference type="InterPro" id="IPR036615">
    <property type="entry name" value="Mur_ligase_C_dom_sf"/>
</dbReference>
<dbReference type="Pfam" id="PF08443">
    <property type="entry name" value="RimK"/>
    <property type="match status" value="1"/>
</dbReference>
<sequence>MNILGINIYRGRNIYCHRPVIKLTLDLEGYSDIPTKDIPDFNAKLLDLLPGLKEHYCSAGKPGGFVKRLYDGTYLAHVTEHVILELQHMVGYDVRYGKARCIEGEKYYIVYEYVLEDCGLRSGKLAVDLLNKLLKGECIDLDNKISDLRKVIAEFDLGPSTKAIVEEAKRRGIPVTRIGNSSILRLGYGKYQKLIEGTITENTSCIAVDISCDKQLTKKILREYGIPVPEGYEVYSEDDAVSIARELGYPVVVKPLSGNQGKGVCLNLTSDEDVRLAYRIAKGYSENIIVEKHIQGRHYRVLVVKDKVAAVSERIPAHVIGDGKSSIKQLIDKLNEDPNRGEGHEKPLTKIKIDPIVLMVLNRQGKDLNYVPQSGEKIYLRDNDNLSTGGIAVDCTDKIHPDNVAIAIRAAQAIGLDIAGVDITAPDISKPLTVTGGVVIEVNASPGIRMHYFPQKGQPRDVAKSIIDMLYPYGSKSTIPIVAVTGTNGKTTTTRMIAHILSACGYTVGMTTTDGIYVDNKLILKGDNTGPLSAATVLADKNIDAAVLETARGGIIRAGLGYDLSDVGIITNVTEDHLGLDGIETLEDMAFVKSLVVEAVKEDGYAVLNADDSMTGYIESRVKCKKVYFSMNENNLLIKKHILSGGTAVYLKDDMIMVANRDSIVPVIDIKDIPATLNGSVKFNVQNSLAATAGCWALRIPIKDISKGLSTFYCDQKHNPGRFNIFNIGNYRVLVDYGHNIDGYKAVIEAATKMGADRLVGIIGVPGDRTDDSIRQIGEICGKAFDVIYIKEDQDLRGRKPGVVANILRKGVETTGFGKEIKIVLSESEALEMAMANAMPGDLIMIFYEKYDKVINTIRRVARMTNKKIDADSLASQKI</sequence>
<dbReference type="InterPro" id="IPR011810">
    <property type="entry name" value="Cya_phycin_syn"/>
</dbReference>
<comment type="function">
    <text evidence="1">Catalyzes the ATP-dependent polymerization of arginine and aspartate to multi-L-arginyl-poly-L-aspartic acid (cyanophycin; a water-insoluble reserve polymer).</text>
</comment>
<dbReference type="GO" id="GO:0046872">
    <property type="term" value="F:metal ion binding"/>
    <property type="evidence" value="ECO:0007669"/>
    <property type="project" value="InterPro"/>
</dbReference>
<dbReference type="RefSeq" id="WP_073343989.1">
    <property type="nucleotide sequence ID" value="NZ_FQVH01000018.1"/>
</dbReference>
<evidence type="ECO:0000256" key="14">
    <source>
        <dbReference type="PROSITE-ProRule" id="PRU00409"/>
    </source>
</evidence>
<gene>
    <name evidence="16" type="ORF">SAMN02746089_01699</name>
</gene>
<dbReference type="InterPro" id="IPR004101">
    <property type="entry name" value="Mur_ligase_C"/>
</dbReference>
<evidence type="ECO:0000256" key="6">
    <source>
        <dbReference type="ARBA" id="ARBA00013005"/>
    </source>
</evidence>
<proteinExistence type="inferred from homology"/>
<dbReference type="Proteomes" id="UP000184088">
    <property type="component" value="Unassembled WGS sequence"/>
</dbReference>
<organism evidence="16 17">
    <name type="scientific">Caldanaerobius fijiensis DSM 17918</name>
    <dbReference type="NCBI Taxonomy" id="1121256"/>
    <lineage>
        <taxon>Bacteria</taxon>
        <taxon>Bacillati</taxon>
        <taxon>Bacillota</taxon>
        <taxon>Clostridia</taxon>
        <taxon>Thermoanaerobacterales</taxon>
        <taxon>Thermoanaerobacteraceae</taxon>
        <taxon>Caldanaerobius</taxon>
    </lineage>
</organism>
<dbReference type="SUPFAM" id="SSF53623">
    <property type="entry name" value="MurD-like peptide ligases, catalytic domain"/>
    <property type="match status" value="1"/>
</dbReference>
<dbReference type="Gene3D" id="3.40.1190.10">
    <property type="entry name" value="Mur-like, catalytic domain"/>
    <property type="match status" value="1"/>
</dbReference>
<dbReference type="InterPro" id="IPR036565">
    <property type="entry name" value="Mur-like_cat_sf"/>
</dbReference>
<evidence type="ECO:0000256" key="12">
    <source>
        <dbReference type="ARBA" id="ARBA00048094"/>
    </source>
</evidence>
<keyword evidence="8" id="KW-0436">Ligase</keyword>
<dbReference type="AlphaFoldDB" id="A0A1M5AQV6"/>
<dbReference type="PROSITE" id="PS01011">
    <property type="entry name" value="FOLYLPOLYGLU_SYNT_1"/>
    <property type="match status" value="1"/>
</dbReference>
<name>A0A1M5AQV6_9THEO</name>
<dbReference type="SUPFAM" id="SSF53244">
    <property type="entry name" value="MurD-like peptide ligases, peptide-binding domain"/>
    <property type="match status" value="1"/>
</dbReference>
<dbReference type="InterPro" id="IPR013651">
    <property type="entry name" value="ATP-grasp_RimK-type"/>
</dbReference>
<evidence type="ECO:0000256" key="5">
    <source>
        <dbReference type="ARBA" id="ARBA00012968"/>
    </source>
</evidence>
<dbReference type="PANTHER" id="PTHR23135:SF18">
    <property type="entry name" value="CYANOPHYCIN SYNTHETASE"/>
    <property type="match status" value="1"/>
</dbReference>
<dbReference type="NCBIfam" id="NF010623">
    <property type="entry name" value="PRK14016.1"/>
    <property type="match status" value="1"/>
</dbReference>
<dbReference type="Pfam" id="PF08245">
    <property type="entry name" value="Mur_ligase_M"/>
    <property type="match status" value="1"/>
</dbReference>
<feature type="domain" description="ATP-grasp" evidence="15">
    <location>
        <begin position="218"/>
        <end position="471"/>
    </location>
</feature>
<dbReference type="OrthoDB" id="9803907at2"/>
<dbReference type="SUPFAM" id="SSF56059">
    <property type="entry name" value="Glutathione synthetase ATP-binding domain-like"/>
    <property type="match status" value="1"/>
</dbReference>
<evidence type="ECO:0000256" key="4">
    <source>
        <dbReference type="ARBA" id="ARBA00011738"/>
    </source>
</evidence>
<dbReference type="GO" id="GO:0071160">
    <property type="term" value="F:cyanophycin synthetase activity (L-aspartate-adding)"/>
    <property type="evidence" value="ECO:0007669"/>
    <property type="project" value="UniProtKB-EC"/>
</dbReference>
<evidence type="ECO:0000256" key="9">
    <source>
        <dbReference type="ARBA" id="ARBA00022741"/>
    </source>
</evidence>
<evidence type="ECO:0000313" key="16">
    <source>
        <dbReference type="EMBL" id="SHF32554.1"/>
    </source>
</evidence>
<evidence type="ECO:0000256" key="7">
    <source>
        <dbReference type="ARBA" id="ARBA00022036"/>
    </source>
</evidence>
<dbReference type="Pfam" id="PF18921">
    <property type="entry name" value="Cyanophycin_syn"/>
    <property type="match status" value="1"/>
</dbReference>
<dbReference type="InterPro" id="IPR011761">
    <property type="entry name" value="ATP-grasp"/>
</dbReference>
<dbReference type="PROSITE" id="PS50975">
    <property type="entry name" value="ATP_GRASP"/>
    <property type="match status" value="1"/>
</dbReference>
<dbReference type="InterPro" id="IPR044019">
    <property type="entry name" value="Cyanophycin_syn_N"/>
</dbReference>
<reference evidence="16 17" key="1">
    <citation type="submission" date="2016-11" db="EMBL/GenBank/DDBJ databases">
        <authorList>
            <person name="Jaros S."/>
            <person name="Januszkiewicz K."/>
            <person name="Wedrychowicz H."/>
        </authorList>
    </citation>
    <scope>NUCLEOTIDE SEQUENCE [LARGE SCALE GENOMIC DNA]</scope>
    <source>
        <strain evidence="16 17">DSM 17918</strain>
    </source>
</reference>
<comment type="catalytic activity">
    <reaction evidence="13">
        <text>[L-4-(L-arginin-2-N-yl)aspartate](n) + L-aspartate + ATP = [L-4-(L-arginin-2-N-yl)aspartate](n)-L-aspartate + ADP + phosphate + H(+)</text>
        <dbReference type="Rhea" id="RHEA:13277"/>
        <dbReference type="Rhea" id="RHEA-COMP:13728"/>
        <dbReference type="Rhea" id="RHEA-COMP:13733"/>
        <dbReference type="ChEBI" id="CHEBI:15378"/>
        <dbReference type="ChEBI" id="CHEBI:29991"/>
        <dbReference type="ChEBI" id="CHEBI:30616"/>
        <dbReference type="ChEBI" id="CHEBI:43474"/>
        <dbReference type="ChEBI" id="CHEBI:137986"/>
        <dbReference type="ChEBI" id="CHEBI:137990"/>
        <dbReference type="ChEBI" id="CHEBI:456216"/>
        <dbReference type="EC" id="6.3.2.29"/>
    </reaction>
</comment>
<dbReference type="NCBIfam" id="TIGR02068">
    <property type="entry name" value="cya_phycin_syn"/>
    <property type="match status" value="1"/>
</dbReference>
<dbReference type="STRING" id="1121256.SAMN02746089_01699"/>
<dbReference type="GO" id="GO:0004326">
    <property type="term" value="F:tetrahydrofolylpolyglutamate synthase activity"/>
    <property type="evidence" value="ECO:0007669"/>
    <property type="project" value="InterPro"/>
</dbReference>
<evidence type="ECO:0000256" key="1">
    <source>
        <dbReference type="ARBA" id="ARBA00003184"/>
    </source>
</evidence>
<dbReference type="EC" id="6.3.2.29" evidence="6"/>
<keyword evidence="10 14" id="KW-0067">ATP-binding</keyword>
<evidence type="ECO:0000256" key="11">
    <source>
        <dbReference type="ARBA" id="ARBA00031353"/>
    </source>
</evidence>
<evidence type="ECO:0000259" key="15">
    <source>
        <dbReference type="PROSITE" id="PS50975"/>
    </source>
</evidence>
<accession>A0A1M5AQV6</accession>
<comment type="pathway">
    <text evidence="2">Cell wall biogenesis; peptidoglycan biosynthesis.</text>
</comment>
<comment type="subunit">
    <text evidence="4">Homodimer.</text>
</comment>
<dbReference type="PANTHER" id="PTHR23135">
    <property type="entry name" value="MUR LIGASE FAMILY MEMBER"/>
    <property type="match status" value="1"/>
</dbReference>
<evidence type="ECO:0000256" key="2">
    <source>
        <dbReference type="ARBA" id="ARBA00004752"/>
    </source>
</evidence>
<evidence type="ECO:0000256" key="10">
    <source>
        <dbReference type="ARBA" id="ARBA00022840"/>
    </source>
</evidence>
<evidence type="ECO:0000256" key="13">
    <source>
        <dbReference type="ARBA" id="ARBA00048425"/>
    </source>
</evidence>
<dbReference type="EC" id="6.3.2.30" evidence="5"/>
<dbReference type="Pfam" id="PF02875">
    <property type="entry name" value="Mur_ligase_C"/>
    <property type="match status" value="1"/>
</dbReference>
<dbReference type="InterPro" id="IPR018109">
    <property type="entry name" value="Folylpolyglutamate_synth_CS"/>
</dbReference>